<evidence type="ECO:0000256" key="3">
    <source>
        <dbReference type="ARBA" id="ARBA00022448"/>
    </source>
</evidence>
<feature type="domain" description="ABC transporter" evidence="11">
    <location>
        <begin position="253"/>
        <end position="496"/>
    </location>
</feature>
<dbReference type="SUPFAM" id="SSF52540">
    <property type="entry name" value="P-loop containing nucleoside triphosphate hydrolases"/>
    <property type="match status" value="2"/>
</dbReference>
<keyword evidence="3" id="KW-0813">Transport</keyword>
<evidence type="ECO:0000259" key="11">
    <source>
        <dbReference type="PROSITE" id="PS50893"/>
    </source>
</evidence>
<evidence type="ECO:0000256" key="2">
    <source>
        <dbReference type="ARBA" id="ARBA00004533"/>
    </source>
</evidence>
<proteinExistence type="predicted"/>
<accession>A0A5C1QJ56</accession>
<dbReference type="InterPro" id="IPR017871">
    <property type="entry name" value="ABC_transporter-like_CS"/>
</dbReference>
<dbReference type="InterPro" id="IPR050107">
    <property type="entry name" value="ABC_carbohydrate_import_ATPase"/>
</dbReference>
<evidence type="ECO:0000256" key="7">
    <source>
        <dbReference type="ARBA" id="ARBA00022741"/>
    </source>
</evidence>
<keyword evidence="5" id="KW-0762">Sugar transport</keyword>
<gene>
    <name evidence="12" type="ORF">EXM22_09360</name>
</gene>
<dbReference type="GO" id="GO:0015749">
    <property type="term" value="P:monosaccharide transmembrane transport"/>
    <property type="evidence" value="ECO:0007669"/>
    <property type="project" value="UniProtKB-ARBA"/>
</dbReference>
<dbReference type="SMART" id="SM00382">
    <property type="entry name" value="AAA"/>
    <property type="match status" value="2"/>
</dbReference>
<evidence type="ECO:0000256" key="9">
    <source>
        <dbReference type="ARBA" id="ARBA00022967"/>
    </source>
</evidence>
<organism evidence="12 13">
    <name type="scientific">Oceanispirochaeta crateris</name>
    <dbReference type="NCBI Taxonomy" id="2518645"/>
    <lineage>
        <taxon>Bacteria</taxon>
        <taxon>Pseudomonadati</taxon>
        <taxon>Spirochaetota</taxon>
        <taxon>Spirochaetia</taxon>
        <taxon>Spirochaetales</taxon>
        <taxon>Spirochaetaceae</taxon>
        <taxon>Oceanispirochaeta</taxon>
    </lineage>
</organism>
<dbReference type="FunFam" id="3.40.50.300:FF:000127">
    <property type="entry name" value="Ribose import ATP-binding protein RbsA"/>
    <property type="match status" value="1"/>
</dbReference>
<protein>
    <submittedName>
        <fullName evidence="12">Sugar ABC transporter ATP-binding protein</fullName>
    </submittedName>
</protein>
<dbReference type="GO" id="GO:0016887">
    <property type="term" value="F:ATP hydrolysis activity"/>
    <property type="evidence" value="ECO:0007669"/>
    <property type="project" value="InterPro"/>
</dbReference>
<evidence type="ECO:0000256" key="6">
    <source>
        <dbReference type="ARBA" id="ARBA00022737"/>
    </source>
</evidence>
<dbReference type="OrthoDB" id="304830at2"/>
<evidence type="ECO:0000313" key="12">
    <source>
        <dbReference type="EMBL" id="QEN08183.1"/>
    </source>
</evidence>
<evidence type="ECO:0000256" key="10">
    <source>
        <dbReference type="ARBA" id="ARBA00023136"/>
    </source>
</evidence>
<dbReference type="InterPro" id="IPR003593">
    <property type="entry name" value="AAA+_ATPase"/>
</dbReference>
<keyword evidence="9" id="KW-1278">Translocase</keyword>
<dbReference type="GO" id="GO:0005886">
    <property type="term" value="C:plasma membrane"/>
    <property type="evidence" value="ECO:0007669"/>
    <property type="project" value="UniProtKB-SubCell"/>
</dbReference>
<name>A0A5C1QJ56_9SPIO</name>
<keyword evidence="10" id="KW-0472">Membrane</keyword>
<dbReference type="InterPro" id="IPR003439">
    <property type="entry name" value="ABC_transporter-like_ATP-bd"/>
</dbReference>
<dbReference type="Proteomes" id="UP000324209">
    <property type="component" value="Chromosome"/>
</dbReference>
<evidence type="ECO:0000256" key="8">
    <source>
        <dbReference type="ARBA" id="ARBA00022840"/>
    </source>
</evidence>
<dbReference type="EMBL" id="CP036150">
    <property type="protein sequence ID" value="QEN08183.1"/>
    <property type="molecule type" value="Genomic_DNA"/>
</dbReference>
<dbReference type="RefSeq" id="WP_149486263.1">
    <property type="nucleotide sequence ID" value="NZ_CP036150.1"/>
</dbReference>
<dbReference type="PROSITE" id="PS00211">
    <property type="entry name" value="ABC_TRANSPORTER_1"/>
    <property type="match status" value="1"/>
</dbReference>
<keyword evidence="7" id="KW-0547">Nucleotide-binding</keyword>
<keyword evidence="6" id="KW-0677">Repeat</keyword>
<dbReference type="InterPro" id="IPR027417">
    <property type="entry name" value="P-loop_NTPase"/>
</dbReference>
<dbReference type="GO" id="GO:0005524">
    <property type="term" value="F:ATP binding"/>
    <property type="evidence" value="ECO:0007669"/>
    <property type="project" value="UniProtKB-KW"/>
</dbReference>
<dbReference type="PROSITE" id="PS50893">
    <property type="entry name" value="ABC_TRANSPORTER_2"/>
    <property type="match status" value="2"/>
</dbReference>
<dbReference type="Gene3D" id="3.40.50.300">
    <property type="entry name" value="P-loop containing nucleotide triphosphate hydrolases"/>
    <property type="match status" value="2"/>
</dbReference>
<dbReference type="CDD" id="cd03215">
    <property type="entry name" value="ABC_Carb_Monos_II"/>
    <property type="match status" value="1"/>
</dbReference>
<evidence type="ECO:0000313" key="13">
    <source>
        <dbReference type="Proteomes" id="UP000324209"/>
    </source>
</evidence>
<reference evidence="12 13" key="1">
    <citation type="submission" date="2019-02" db="EMBL/GenBank/DDBJ databases">
        <title>Complete Genome Sequence and Methylome Analysis of free living Spirochaetas.</title>
        <authorList>
            <person name="Fomenkov A."/>
            <person name="Dubinina G."/>
            <person name="Leshcheva N."/>
            <person name="Mikheeva N."/>
            <person name="Grabovich M."/>
            <person name="Vincze T."/>
            <person name="Roberts R.J."/>
        </authorList>
    </citation>
    <scope>NUCLEOTIDE SEQUENCE [LARGE SCALE GENOMIC DNA]</scope>
    <source>
        <strain evidence="12 13">K2</strain>
    </source>
</reference>
<dbReference type="KEGG" id="ock:EXM22_09360"/>
<dbReference type="AlphaFoldDB" id="A0A5C1QJ56"/>
<keyword evidence="13" id="KW-1185">Reference proteome</keyword>
<feature type="domain" description="ABC transporter" evidence="11">
    <location>
        <begin position="6"/>
        <end position="242"/>
    </location>
</feature>
<evidence type="ECO:0000256" key="1">
    <source>
        <dbReference type="ARBA" id="ARBA00004202"/>
    </source>
</evidence>
<sequence>MEEIKLKVSKIEKSFPGVKALDNINFSVQKGTVHVLCGENGAGKSTLMKIINGVYKPDAGTIAIDGQKVEIKNPIQARAHGISMIFQELNYIPEMTVEESLFVGRLPVNKFHKVDWKEIRKRTLELLKAEGLPYSPTTQLKDLSVSDIQMLEILKAISYKSDIIIMDEPTSAITDKEVALLFEKIDKLKKNGASIIYISHKMDEIFKIADEITVLRDGSVIETRNKDDITIDEVIALMVGRELSSEYPKEEVPMGDEILEVRNLTSPGNFEKVSFNLKDGEIVGFAGLMGAGRTEIMRAVFGLDPFTEGEILKRGKPIDSSTVEKSIKNGVVMLSEDRRRFGIIPVRGVRENVSLANLKKFFYRGHLHSRDEAKVIQDICRQMNVKTPTMDTSISSLSGGNQQKVVLAKWMINDPEILIMDEPTRGIDIGAKFEIYKLMTSFVKKKKAIIMVSSELPELIGMCDRIYVMSKGQLMGCLTRDEFSQETIMKMATGVMKKESDNEN</sequence>
<keyword evidence="8 12" id="KW-0067">ATP-binding</keyword>
<dbReference type="Pfam" id="PF00005">
    <property type="entry name" value="ABC_tran"/>
    <property type="match status" value="2"/>
</dbReference>
<dbReference type="PANTHER" id="PTHR43790:SF3">
    <property type="entry name" value="D-ALLOSE IMPORT ATP-BINDING PROTEIN ALSA-RELATED"/>
    <property type="match status" value="1"/>
</dbReference>
<keyword evidence="4" id="KW-1003">Cell membrane</keyword>
<dbReference type="PANTHER" id="PTHR43790">
    <property type="entry name" value="CARBOHYDRATE TRANSPORT ATP-BINDING PROTEIN MG119-RELATED"/>
    <property type="match status" value="1"/>
</dbReference>
<dbReference type="CDD" id="cd03216">
    <property type="entry name" value="ABC_Carb_Monos_I"/>
    <property type="match status" value="1"/>
</dbReference>
<evidence type="ECO:0000256" key="5">
    <source>
        <dbReference type="ARBA" id="ARBA00022597"/>
    </source>
</evidence>
<comment type="subcellular location">
    <subcellularLocation>
        <location evidence="2">Cell inner membrane</location>
    </subcellularLocation>
    <subcellularLocation>
        <location evidence="1">Cell membrane</location>
        <topology evidence="1">Peripheral membrane protein</topology>
    </subcellularLocation>
</comment>
<dbReference type="FunFam" id="3.40.50.300:FF:000126">
    <property type="entry name" value="Galactose/methyl galactoside import ATP-binding protein MglA"/>
    <property type="match status" value="1"/>
</dbReference>
<evidence type="ECO:0000256" key="4">
    <source>
        <dbReference type="ARBA" id="ARBA00022475"/>
    </source>
</evidence>